<proteinExistence type="predicted"/>
<feature type="coiled-coil region" evidence="1">
    <location>
        <begin position="34"/>
        <end position="68"/>
    </location>
</feature>
<evidence type="ECO:0000313" key="3">
    <source>
        <dbReference type="Proteomes" id="UP000823775"/>
    </source>
</evidence>
<keyword evidence="3" id="KW-1185">Reference proteome</keyword>
<dbReference type="EMBL" id="JACEIK010003201">
    <property type="protein sequence ID" value="MCD9640784.1"/>
    <property type="molecule type" value="Genomic_DNA"/>
</dbReference>
<organism evidence="2 3">
    <name type="scientific">Datura stramonium</name>
    <name type="common">Jimsonweed</name>
    <name type="synonym">Common thornapple</name>
    <dbReference type="NCBI Taxonomy" id="4076"/>
    <lineage>
        <taxon>Eukaryota</taxon>
        <taxon>Viridiplantae</taxon>
        <taxon>Streptophyta</taxon>
        <taxon>Embryophyta</taxon>
        <taxon>Tracheophyta</taxon>
        <taxon>Spermatophyta</taxon>
        <taxon>Magnoliopsida</taxon>
        <taxon>eudicotyledons</taxon>
        <taxon>Gunneridae</taxon>
        <taxon>Pentapetalae</taxon>
        <taxon>asterids</taxon>
        <taxon>lamiids</taxon>
        <taxon>Solanales</taxon>
        <taxon>Solanaceae</taxon>
        <taxon>Solanoideae</taxon>
        <taxon>Datureae</taxon>
        <taxon>Datura</taxon>
    </lineage>
</organism>
<accession>A0ABS8V1R2</accession>
<gene>
    <name evidence="2" type="ORF">HAX54_026432</name>
</gene>
<reference evidence="2 3" key="1">
    <citation type="journal article" date="2021" name="BMC Genomics">
        <title>Datura genome reveals duplications of psychoactive alkaloid biosynthetic genes and high mutation rate following tissue culture.</title>
        <authorList>
            <person name="Rajewski A."/>
            <person name="Carter-House D."/>
            <person name="Stajich J."/>
            <person name="Litt A."/>
        </authorList>
    </citation>
    <scope>NUCLEOTIDE SEQUENCE [LARGE SCALE GENOMIC DNA]</scope>
    <source>
        <strain evidence="2">AR-01</strain>
    </source>
</reference>
<evidence type="ECO:0000313" key="2">
    <source>
        <dbReference type="EMBL" id="MCD9640784.1"/>
    </source>
</evidence>
<name>A0ABS8V1R2_DATST</name>
<protein>
    <submittedName>
        <fullName evidence="2">Uncharacterized protein</fullName>
    </submittedName>
</protein>
<comment type="caution">
    <text evidence="2">The sequence shown here is derived from an EMBL/GenBank/DDBJ whole genome shotgun (WGS) entry which is preliminary data.</text>
</comment>
<evidence type="ECO:0000256" key="1">
    <source>
        <dbReference type="SAM" id="Coils"/>
    </source>
</evidence>
<sequence length="121" mass="13858">MTLVPGPDTYDQVEVVESKAQEGWLAIKMERGSATVSEETKKTLLEKINKMEEEIAITRRRIERVDQNKEALLVKTEEVDQQMDWVKRKIARLDLEIDASLRTLNEASGSLPAKERNFGEI</sequence>
<keyword evidence="1" id="KW-0175">Coiled coil</keyword>
<dbReference type="Proteomes" id="UP000823775">
    <property type="component" value="Unassembled WGS sequence"/>
</dbReference>